<organism evidence="2 3">
    <name type="scientific">Clavispora lusitaniae</name>
    <name type="common">Candida lusitaniae</name>
    <dbReference type="NCBI Taxonomy" id="36911"/>
    <lineage>
        <taxon>Eukaryota</taxon>
        <taxon>Fungi</taxon>
        <taxon>Dikarya</taxon>
        <taxon>Ascomycota</taxon>
        <taxon>Saccharomycotina</taxon>
        <taxon>Pichiomycetes</taxon>
        <taxon>Metschnikowiaceae</taxon>
        <taxon>Clavispora</taxon>
    </lineage>
</organism>
<dbReference type="EMBL" id="LYUB02000009">
    <property type="protein sequence ID" value="OVF08273.1"/>
    <property type="molecule type" value="Genomic_DNA"/>
</dbReference>
<dbReference type="Gene3D" id="3.40.50.1820">
    <property type="entry name" value="alpha/beta hydrolase"/>
    <property type="match status" value="1"/>
</dbReference>
<comment type="caution">
    <text evidence="2">The sequence shown here is derived from an EMBL/GenBank/DDBJ whole genome shotgun (WGS) entry which is preliminary data.</text>
</comment>
<gene>
    <name evidence="2" type="ORF">A9F13_09g02145</name>
</gene>
<keyword evidence="2" id="KW-0378">Hydrolase</keyword>
<dbReference type="InterPro" id="IPR000639">
    <property type="entry name" value="Epox_hydrolase-like"/>
</dbReference>
<dbReference type="GO" id="GO:0016020">
    <property type="term" value="C:membrane"/>
    <property type="evidence" value="ECO:0007669"/>
    <property type="project" value="TreeGrafter"/>
</dbReference>
<dbReference type="AlphaFoldDB" id="A0AA91PZ22"/>
<dbReference type="SUPFAM" id="SSF53474">
    <property type="entry name" value="alpha/beta-Hydrolases"/>
    <property type="match status" value="1"/>
</dbReference>
<dbReference type="GO" id="GO:0016787">
    <property type="term" value="F:hydrolase activity"/>
    <property type="evidence" value="ECO:0007669"/>
    <property type="project" value="UniProtKB-KW"/>
</dbReference>
<dbReference type="PRINTS" id="PR00412">
    <property type="entry name" value="EPOXHYDRLASE"/>
</dbReference>
<protein>
    <submittedName>
        <fullName evidence="2">Epoxide hydrolase</fullName>
    </submittedName>
</protein>
<dbReference type="InterPro" id="IPR000073">
    <property type="entry name" value="AB_hydrolase_1"/>
</dbReference>
<dbReference type="KEGG" id="clus:A9F13_09g02145"/>
<feature type="domain" description="AB hydrolase-1" evidence="1">
    <location>
        <begin position="48"/>
        <end position="169"/>
    </location>
</feature>
<evidence type="ECO:0000313" key="3">
    <source>
        <dbReference type="Proteomes" id="UP000195602"/>
    </source>
</evidence>
<accession>A0AA91PZ22</accession>
<name>A0AA91PZ22_CLALS</name>
<sequence length="322" mass="36893">MPKKQISPAENGQHQSMHLIHLHHGQRTFSAWCNKDQESIKPGSFDRLIIFMHGFPDNRDSYHAVVPIVLQDLGPKTLAVVPSLRGYEVSSQGGPNNYTMAELADDVRSWIIELVPDQSVPVHLVGHDWGAVVAFKTASKYPNLITSMVTMAIPYLSNLHLWHFLWYAPSQLYYSSYMLRMQSPLFYKPKFGNLEEPGYLDQLWAWWSPGWDFSKEIESVRTTLASEGVLDHATAYYRNVLTWKNRHEMRWNVDFEKVPTLILGGDIDGCMVPALFELESRLLAPIPKVKVQLLSGVGHFLHREDPERVGSLVSSWFKKYLN</sequence>
<reference evidence="2 3" key="1">
    <citation type="submission" date="2017-04" db="EMBL/GenBank/DDBJ databases">
        <title>Draft genome of the yeast Clavispora lusitaniae type strain CBS 6936.</title>
        <authorList>
            <person name="Durrens P."/>
            <person name="Klopp C."/>
            <person name="Biteau N."/>
            <person name="Fitton-Ouhabi V."/>
            <person name="Dementhon K."/>
            <person name="Accoceberry I."/>
            <person name="Sherman D.J."/>
            <person name="Noel T."/>
        </authorList>
    </citation>
    <scope>NUCLEOTIDE SEQUENCE [LARGE SCALE GENOMIC DNA]</scope>
    <source>
        <strain evidence="2 3">CBS 6936</strain>
    </source>
</reference>
<evidence type="ECO:0000313" key="2">
    <source>
        <dbReference type="EMBL" id="OVF08273.1"/>
    </source>
</evidence>
<dbReference type="PANTHER" id="PTHR43798">
    <property type="entry name" value="MONOACYLGLYCEROL LIPASE"/>
    <property type="match status" value="1"/>
</dbReference>
<dbReference type="InterPro" id="IPR029058">
    <property type="entry name" value="AB_hydrolase_fold"/>
</dbReference>
<evidence type="ECO:0000259" key="1">
    <source>
        <dbReference type="Pfam" id="PF00561"/>
    </source>
</evidence>
<dbReference type="PANTHER" id="PTHR43798:SF33">
    <property type="entry name" value="HYDROLASE, PUTATIVE (AFU_ORTHOLOGUE AFUA_2G14860)-RELATED"/>
    <property type="match status" value="1"/>
</dbReference>
<proteinExistence type="predicted"/>
<dbReference type="Proteomes" id="UP000195602">
    <property type="component" value="Unassembled WGS sequence"/>
</dbReference>
<dbReference type="Pfam" id="PF00561">
    <property type="entry name" value="Abhydrolase_1"/>
    <property type="match status" value="1"/>
</dbReference>
<dbReference type="InterPro" id="IPR050266">
    <property type="entry name" value="AB_hydrolase_sf"/>
</dbReference>